<dbReference type="InterPro" id="IPR051200">
    <property type="entry name" value="Host-pathogen_enzymatic-act"/>
</dbReference>
<keyword evidence="3" id="KW-1185">Reference proteome</keyword>
<dbReference type="Gene3D" id="2.60.40.10">
    <property type="entry name" value="Immunoglobulins"/>
    <property type="match status" value="1"/>
</dbReference>
<evidence type="ECO:0000313" key="1">
    <source>
        <dbReference type="EMBL" id="MBC3394185.1"/>
    </source>
</evidence>
<sequence>MFKFPPRYVPDNKVLALDPPYFPAWTFPLLNEPHDAGIPARAVEGGLRCIVDPWGSMDVGDEFKLYWKDTTAPVCSITIDADQKNNRLVFDIDESHILNGDASPVYYTVKRISQDPEEPDTKWNLLVKLDRPGGFDDDQATPGHSGLLYSIPQDIIDHGVGSGDAAAGVPITIKPYENMRRNDRINLAWGSKNVYHTVLDGQVDKEIIIPVSKEIIEAAGDSNGVAIAYQVVDVCGNYPGGASTWSAVTKLLVDLGNNRLEAPLVLVGGFPVEEIDLEVLAGADAIVRVTPNRTDHAVGDTLRMTWIGTPAEGTAVIVGPLDLPVTTIPSYCDFTIPYEYVAAIAKGRASVNYVRIRSGEADRPSKSAAVTVIGEFRRYVAPNINEAVGNTLDPALNFYTISVPYYAGRNPGDELFIVCEGRTASGVPTYYDNYASVGDEAVGAPVPVNLPKAEVQRLDGGSLTVYYSVNGQPPSDELTLSVGVAAPSLAIPTVVEADANDVLNPDDVNPAIGANVIVTYTQTLPDDKVVLHWRGSSSSAPDASRDLTANTAGKPVPFTVPFTYVSGNLNGTVDVSYAITRGINLVGKSIVRSLRIGGGLDLIAPSVKQATGSAPTQQLNPVAAKDALTVVIPDYGVQPGDKVSVTWAGAAGDGSHITPAGDLPANQEIALPVRMIAYNLDRLVTVTYTVIQNGSELPPSDPLSLTVQTLIQDDLLAAKPRILQAANNGEGPELDVATLTVGATIRIDNWPLIAQGQYVWLRVKGIKKDGTNYERTLWQAPGSRVSSGWVSDGYATNTVPLSDLRELRDGSTLTVEFKTTFNQSTDEGQAITFPLRTYTVKAIELIKPVISSVKGQSSNADIPNGGNTVETSVILSGTATAGMSVEIFDGTTSKGTADVSAAGDWSKQVTGLAVAEHRFTAKALYGSELISAVWVVTVARALGILVGYYPFCHAASPDGTHVYVTVPDSKSTAIVSTANNSVVKRIAPFESGNLLGTVAVAPNGTRAYIVNGKWNSRRNIVQIVDTSTQLVVDQIEIDPARTMYEMAVTRNSSYLYVYTSGYILVYDTATHALIKSISFYGHSGHTVMSQVADRAYCVGWQSGSGKSIFYVIDTLNHTVIHDLSSGLPIYVHRIALSPDGTKAYIIHSGIDILQVFDIATNQIVKSVSLPSDGKGAFYGLAVTPDGAKLYICRGRRREIMVFDTRTQTLLSSIVIPDEIDGTGATSITLNGVGTSAYISMSEGLHLGYISLV</sequence>
<dbReference type="PANTHER" id="PTHR47197">
    <property type="entry name" value="PROTEIN NIRF"/>
    <property type="match status" value="1"/>
</dbReference>
<gene>
    <name evidence="2" type="ORF">HU742_010885</name>
    <name evidence="1" type="ORF">HU742_03140</name>
</gene>
<dbReference type="InterPro" id="IPR013783">
    <property type="entry name" value="Ig-like_fold"/>
</dbReference>
<accession>A0A923JN69</accession>
<dbReference type="InterPro" id="IPR015943">
    <property type="entry name" value="WD40/YVTN_repeat-like_dom_sf"/>
</dbReference>
<dbReference type="EMBL" id="JABWQX020000001">
    <property type="protein sequence ID" value="MBV4551639.1"/>
    <property type="molecule type" value="Genomic_DNA"/>
</dbReference>
<dbReference type="EMBL" id="JABWQX010000001">
    <property type="protein sequence ID" value="MBC3394185.1"/>
    <property type="molecule type" value="Genomic_DNA"/>
</dbReference>
<comment type="caution">
    <text evidence="1">The sequence shown here is derived from an EMBL/GenBank/DDBJ whole genome shotgun (WGS) entry which is preliminary data.</text>
</comment>
<dbReference type="SUPFAM" id="SSF50969">
    <property type="entry name" value="YVTN repeat-like/Quinoprotein amine dehydrogenase"/>
    <property type="match status" value="1"/>
</dbReference>
<name>A0A923JN69_9PSED</name>
<protein>
    <submittedName>
        <fullName evidence="1">YncE family protein</fullName>
    </submittedName>
</protein>
<dbReference type="PANTHER" id="PTHR47197:SF3">
    <property type="entry name" value="DIHYDRO-HEME D1 DEHYDROGENASE"/>
    <property type="match status" value="1"/>
</dbReference>
<reference evidence="1 3" key="1">
    <citation type="journal article" date="2020" name="Microorganisms">
        <title>Reliable Identification of Environmental Pseudomonas Isolates Using the rpoD Gene.</title>
        <authorList>
            <consortium name="The Broad Institute Genome Sequencing Platform"/>
            <person name="Girard L."/>
            <person name="Lood C."/>
            <person name="Rokni-Zadeh H."/>
            <person name="van Noort V."/>
            <person name="Lavigne R."/>
            <person name="De Mot R."/>
        </authorList>
    </citation>
    <scope>NUCLEOTIDE SEQUENCE</scope>
    <source>
        <strain evidence="1 3">SWRI102</strain>
    </source>
</reference>
<dbReference type="AlphaFoldDB" id="A0A923JN69"/>
<dbReference type="InterPro" id="IPR011044">
    <property type="entry name" value="Quino_amine_DH_bsu"/>
</dbReference>
<proteinExistence type="predicted"/>
<organism evidence="1">
    <name type="scientific">Pseudomonas marvdashtae</name>
    <dbReference type="NCBI Taxonomy" id="2745500"/>
    <lineage>
        <taxon>Bacteria</taxon>
        <taxon>Pseudomonadati</taxon>
        <taxon>Pseudomonadota</taxon>
        <taxon>Gammaproteobacteria</taxon>
        <taxon>Pseudomonadales</taxon>
        <taxon>Pseudomonadaceae</taxon>
        <taxon>Pseudomonas</taxon>
    </lineage>
</organism>
<reference evidence="1" key="2">
    <citation type="submission" date="2020-07" db="EMBL/GenBank/DDBJ databases">
        <authorList>
            <person name="Lood C."/>
            <person name="Girard L."/>
        </authorList>
    </citation>
    <scope>NUCLEOTIDE SEQUENCE</scope>
    <source>
        <strain evidence="1">SWRI102</strain>
    </source>
</reference>
<dbReference type="RefSeq" id="WP_186642492.1">
    <property type="nucleotide sequence ID" value="NZ_JABWQX020000001.1"/>
</dbReference>
<evidence type="ECO:0000313" key="2">
    <source>
        <dbReference type="EMBL" id="MBV4551639.1"/>
    </source>
</evidence>
<evidence type="ECO:0000313" key="3">
    <source>
        <dbReference type="Proteomes" id="UP000659438"/>
    </source>
</evidence>
<dbReference type="Proteomes" id="UP000659438">
    <property type="component" value="Unassembled WGS sequence"/>
</dbReference>
<dbReference type="Gene3D" id="2.130.10.10">
    <property type="entry name" value="YVTN repeat-like/Quinoprotein amine dehydrogenase"/>
    <property type="match status" value="2"/>
</dbReference>
<reference evidence="2" key="3">
    <citation type="submission" date="2021-06" db="EMBL/GenBank/DDBJ databases">
        <title>Updating the genus Pseudomonas: Description of 43 new species and partition of the Pseudomonas putida group.</title>
        <authorList>
            <person name="Girard L."/>
            <person name="Lood C."/>
            <person name="Vandamme P."/>
            <person name="Rokni-Zadeh H."/>
            <person name="Van Noort V."/>
            <person name="Hofte M."/>
            <person name="Lavigne R."/>
            <person name="De Mot R."/>
        </authorList>
    </citation>
    <scope>NUCLEOTIDE SEQUENCE</scope>
    <source>
        <strain evidence="2">SWRI102</strain>
    </source>
</reference>